<name>A0A0D8J848_9BACT</name>
<sequence>MSDRQDYDACYDAFMAIPAEEVKAPGIPVESAIQENENLYLWSLDDKAELMGAGLPETTIDSLTVRNGACRTAEAMWKREQHTPQDAQKEWEERAPAAYELHGRLLHDFRYAFRNDPRLLKKVSDIADGTGDADMIQDLSNLVALGEANPELLALINFDVTLLPLADTTADELAIVLAQANGEKEIDHQVKIIRDRAYTYMQQAADEIKNCGRYVFWKNEARLKGYRNIYKNKHRSSGSNNGDLSD</sequence>
<dbReference type="STRING" id="1544798.LH29_16320"/>
<accession>A0A0D8J848</accession>
<keyword evidence="2" id="KW-1185">Reference proteome</keyword>
<dbReference type="RefSeq" id="WP_045031453.1">
    <property type="nucleotide sequence ID" value="NZ_JRHC01000004.1"/>
</dbReference>
<evidence type="ECO:0000313" key="1">
    <source>
        <dbReference type="EMBL" id="KJF42959.1"/>
    </source>
</evidence>
<reference evidence="1 2" key="1">
    <citation type="submission" date="2014-09" db="EMBL/GenBank/DDBJ databases">
        <title>Draft Genome Sequence of Draconibacterium sp. JN14CK-3.</title>
        <authorList>
            <person name="Dong C."/>
            <person name="Lai Q."/>
            <person name="Shao Z."/>
        </authorList>
    </citation>
    <scope>NUCLEOTIDE SEQUENCE [LARGE SCALE GENOMIC DNA]</scope>
    <source>
        <strain evidence="1 2">JN14CK-3</strain>
    </source>
</reference>
<gene>
    <name evidence="1" type="ORF">LH29_16320</name>
</gene>
<evidence type="ECO:0000313" key="2">
    <source>
        <dbReference type="Proteomes" id="UP000032544"/>
    </source>
</evidence>
<protein>
    <submittedName>
        <fullName evidence="1">Uncharacterized protein</fullName>
    </submittedName>
</protein>
<comment type="caution">
    <text evidence="1">The sequence shown here is derived from an EMBL/GenBank/DDBJ whole genome shotgun (WGS) entry which is preliminary data.</text>
</comment>
<dbReference type="Proteomes" id="UP000032544">
    <property type="component" value="Unassembled WGS sequence"/>
</dbReference>
<dbReference type="EMBL" id="JRHC01000004">
    <property type="protein sequence ID" value="KJF42959.1"/>
    <property type="molecule type" value="Genomic_DNA"/>
</dbReference>
<dbReference type="AlphaFoldDB" id="A0A0D8J848"/>
<organism evidence="1 2">
    <name type="scientific">Draconibacterium sediminis</name>
    <dbReference type="NCBI Taxonomy" id="1544798"/>
    <lineage>
        <taxon>Bacteria</taxon>
        <taxon>Pseudomonadati</taxon>
        <taxon>Bacteroidota</taxon>
        <taxon>Bacteroidia</taxon>
        <taxon>Marinilabiliales</taxon>
        <taxon>Prolixibacteraceae</taxon>
        <taxon>Draconibacterium</taxon>
    </lineage>
</organism>
<dbReference type="OrthoDB" id="1115578at2"/>
<proteinExistence type="predicted"/>